<keyword evidence="7 10" id="KW-0460">Magnesium</keyword>
<proteinExistence type="inferred from homology"/>
<evidence type="ECO:0000256" key="2">
    <source>
        <dbReference type="ARBA" id="ARBA00003138"/>
    </source>
</evidence>
<keyword evidence="6 10" id="KW-0418">Kinase</keyword>
<gene>
    <name evidence="12" type="ORF">Naga_100138g9</name>
</gene>
<evidence type="ECO:0000256" key="6">
    <source>
        <dbReference type="ARBA" id="ARBA00022777"/>
    </source>
</evidence>
<keyword evidence="13" id="KW-1185">Reference proteome</keyword>
<dbReference type="SUPFAM" id="SSF53784">
    <property type="entry name" value="Phosphofructokinase"/>
    <property type="match status" value="2"/>
</dbReference>
<evidence type="ECO:0000256" key="8">
    <source>
        <dbReference type="ARBA" id="ARBA00023152"/>
    </source>
</evidence>
<dbReference type="EMBL" id="AZIL01000462">
    <property type="protein sequence ID" value="EWM27417.1"/>
    <property type="molecule type" value="Genomic_DNA"/>
</dbReference>
<evidence type="ECO:0000256" key="3">
    <source>
        <dbReference type="ARBA" id="ARBA00022490"/>
    </source>
</evidence>
<dbReference type="PANTHER" id="PTHR43650:SF1">
    <property type="entry name" value="PYROPHOSPHATE--FRUCTOSE 6-PHOSPHATE 1-PHOSPHOTRANSFERASE SUBUNIT BETA 2"/>
    <property type="match status" value="1"/>
</dbReference>
<keyword evidence="3 10" id="KW-0963">Cytoplasm</keyword>
<evidence type="ECO:0000256" key="5">
    <source>
        <dbReference type="ARBA" id="ARBA00022723"/>
    </source>
</evidence>
<comment type="activity regulation">
    <text evidence="10">Non-allosteric.</text>
</comment>
<dbReference type="OrthoDB" id="537915at2759"/>
<dbReference type="PANTHER" id="PTHR43650">
    <property type="entry name" value="PYROPHOSPHATE--FRUCTOSE 6-PHOSPHATE 1-PHOSPHOTRANSFERASE"/>
    <property type="match status" value="1"/>
</dbReference>
<dbReference type="GO" id="GO:0047334">
    <property type="term" value="F:diphosphate-fructose-6-phosphate 1-phosphotransferase activity"/>
    <property type="evidence" value="ECO:0007669"/>
    <property type="project" value="UniProtKB-EC"/>
</dbReference>
<comment type="caution">
    <text evidence="10">Lacks conserved residue(s) required for the propagation of feature annotation.</text>
</comment>
<feature type="binding site" evidence="10">
    <location>
        <begin position="149"/>
        <end position="151"/>
    </location>
    <ligand>
        <name>substrate</name>
    </ligand>
</feature>
<comment type="pathway">
    <text evidence="10">Carbohydrate degradation; glycolysis; D-glyceraldehyde 3-phosphate and glycerone phosphate from D-glucose: step 3/4.</text>
</comment>
<comment type="caution">
    <text evidence="12">The sequence shown here is derived from an EMBL/GenBank/DDBJ whole genome shotgun (WGS) entry which is preliminary data.</text>
</comment>
<dbReference type="Gene3D" id="3.40.50.450">
    <property type="match status" value="2"/>
</dbReference>
<dbReference type="NCBIfam" id="TIGR02477">
    <property type="entry name" value="PFKA_PPi"/>
    <property type="match status" value="1"/>
</dbReference>
<evidence type="ECO:0000313" key="13">
    <source>
        <dbReference type="Proteomes" id="UP000019335"/>
    </source>
</evidence>
<feature type="binding site" evidence="10">
    <location>
        <position position="121"/>
    </location>
    <ligand>
        <name>Mg(2+)</name>
        <dbReference type="ChEBI" id="CHEBI:18420"/>
        <note>catalytic</note>
    </ligand>
</feature>
<keyword evidence="4 10" id="KW-0808">Transferase</keyword>
<keyword evidence="8 10" id="KW-0324">Glycolysis</keyword>
<feature type="site" description="Important for catalytic activity and substrate specificity; stabilizes the transition state when the phosphoryl donor is PPi; prevents ATP from binding by mimicking the alpha-phosphate group of ATP" evidence="10">
    <location>
        <position position="122"/>
    </location>
</feature>
<comment type="subcellular location">
    <subcellularLocation>
        <location evidence="10">Cytoplasm</location>
    </subcellularLocation>
</comment>
<dbReference type="PRINTS" id="PR00476">
    <property type="entry name" value="PHFRCTKINASE"/>
</dbReference>
<comment type="subunit">
    <text evidence="10">Homodimer or monomer.</text>
</comment>
<evidence type="ECO:0000256" key="9">
    <source>
        <dbReference type="ARBA" id="ARBA00048072"/>
    </source>
</evidence>
<feature type="active site" description="Proton acceptor" evidence="10">
    <location>
        <position position="151"/>
    </location>
</feature>
<dbReference type="GO" id="GO:0003872">
    <property type="term" value="F:6-phosphofructokinase activity"/>
    <property type="evidence" value="ECO:0007669"/>
    <property type="project" value="UniProtKB-UniRule"/>
</dbReference>
<feature type="domain" description="Phosphofructokinase" evidence="11">
    <location>
        <begin position="19"/>
        <end position="282"/>
    </location>
</feature>
<dbReference type="GO" id="GO:0046872">
    <property type="term" value="F:metal ion binding"/>
    <property type="evidence" value="ECO:0007669"/>
    <property type="project" value="UniProtKB-KW"/>
</dbReference>
<evidence type="ECO:0000256" key="10">
    <source>
        <dbReference type="HAMAP-Rule" id="MF_03185"/>
    </source>
</evidence>
<accession>W7TMW0</accession>
<dbReference type="GO" id="GO:0009749">
    <property type="term" value="P:response to glucose"/>
    <property type="evidence" value="ECO:0007669"/>
    <property type="project" value="TreeGrafter"/>
</dbReference>
<evidence type="ECO:0000256" key="4">
    <source>
        <dbReference type="ARBA" id="ARBA00022679"/>
    </source>
</evidence>
<dbReference type="GO" id="GO:0005829">
    <property type="term" value="C:cytosol"/>
    <property type="evidence" value="ECO:0007669"/>
    <property type="project" value="TreeGrafter"/>
</dbReference>
<name>W7TMW0_9STRA</name>
<dbReference type="Pfam" id="PF00365">
    <property type="entry name" value="PFK"/>
    <property type="match status" value="2"/>
</dbReference>
<dbReference type="Proteomes" id="UP000019335">
    <property type="component" value="Chromosome 6"/>
</dbReference>
<feature type="binding site" evidence="10">
    <location>
        <begin position="196"/>
        <end position="198"/>
    </location>
    <ligand>
        <name>substrate</name>
    </ligand>
</feature>
<reference evidence="12 13" key="1">
    <citation type="journal article" date="2014" name="Mol. Plant">
        <title>Chromosome Scale Genome Assembly and Transcriptome Profiling of Nannochloropsis gaditana in Nitrogen Depletion.</title>
        <authorList>
            <person name="Corteggiani Carpinelli E."/>
            <person name="Telatin A."/>
            <person name="Vitulo N."/>
            <person name="Forcato C."/>
            <person name="D'Angelo M."/>
            <person name="Schiavon R."/>
            <person name="Vezzi A."/>
            <person name="Giacometti G.M."/>
            <person name="Morosinotto T."/>
            <person name="Valle G."/>
        </authorList>
    </citation>
    <scope>NUCLEOTIDE SEQUENCE [LARGE SCALE GENOMIC DNA]</scope>
    <source>
        <strain evidence="12 13">B-31</strain>
    </source>
</reference>
<organism evidence="12 13">
    <name type="scientific">Nannochloropsis gaditana</name>
    <dbReference type="NCBI Taxonomy" id="72520"/>
    <lineage>
        <taxon>Eukaryota</taxon>
        <taxon>Sar</taxon>
        <taxon>Stramenopiles</taxon>
        <taxon>Ochrophyta</taxon>
        <taxon>Eustigmatophyceae</taxon>
        <taxon>Eustigmatales</taxon>
        <taxon>Monodopsidaceae</taxon>
        <taxon>Nannochloropsis</taxon>
    </lineage>
</organism>
<sequence length="1190" mass="130104">MIEEGSEGRGTVDGGQPLRVGVVLSGGQASGGHNVIAGVYDYIKSVHPDSELLGFANGPKGVFTGKYYVIDAAFINAYRNTGGFDALGSGRNKIESPEEFAGARRVCQSLALDGLVVIGGDDSNTNAAVLAEYFAANGCSTRVIGAPKTIDGDLKNDYIPVSFGFDTACKTYSELIGNVMLDCLSSQKYYHFVRLMGRSASHIALECALQTRPNATLISEEVEAEHLSLSQVTHSLVRMILERAKQGKHYGVILLPEGIIEFIPEFQTLMHELNDLMAAGVANTEEAVMRELSFNNRAVFSYLPANIKEQLLLDRDPHGNVQVAKIETEKLLAGTIALELEKIRKYGQYAGVFNPQFHSFGYEGRAGLPSGFDSNYCYSLGLTAGHLIGNGLTSLMVSITGVCGPVEDWKCGGVPLTMMMNMEKRHGKFKPVIRKALVQLEGKPFKILKKRRDKWAVEDCYRAPGPIQFDGPCSQDVNLTLQYEFLPEEEVVDAPDVPRSMTQMEGYLFSPTPRACLSSVQLHRLEYKNRVPQALKGRTTLNVQVVEGEATQCLYGKDRALMRREFPRSYGLPMVHLHADPKEGSQQRQVNAHKFSVSSNGTCAAEEEEIPRQGTTNPFLLSDLRTELAVSEVDGMRSLLDREEPHASKRAATTHRAAGERPITVGVVFCGRQAPGGHNVIAGLHDYLAASNSTLLGFVGGIDGIYKQQTVQVTSELLSTYRNQGGLDLLGRSHEKFPDTVAMMEGFKDACVRLRLDGLVFVGGCRTATGVAYLSEYLMAEGVPTACTVVPAGIDGTLTNQFVETTLGFHTACKVYSELVGNTAIDGASAKKYWMFLRLMGSNVSNIALEVALRSAPNLILLAEDVDASRKSLQEVVREVADLVSARAARNRHYGTVLVPEGLVLSIPEIAVLLQEIDVAFRESEEELTSVEAVVSRLTTWSAALLRSMPPYIQVQMTKARSSSKGVQLSAIETERLLCHFVETELNRRKALGQYKGSFTPVCSFLGYQARGSLPSNFDCNLGYSMGGAAAVLVHTGRTGYLATITGLKGVEEEDWKVAGVPLTAMLAYDELEQHRLAYNGQLRPRVPAKKVDLRGAAYKFLMGKRQLWGMHDMYENSGPLQFHGLTADDRPATVVEEDRDYLEELEVLHAALRQVRRACRPGCSSALLHLATKSILTLTDVVSMMDETV</sequence>
<dbReference type="InterPro" id="IPR000023">
    <property type="entry name" value="Phosphofructokinase_dom"/>
</dbReference>
<dbReference type="Gene3D" id="3.40.50.460">
    <property type="entry name" value="Phosphofructokinase domain"/>
    <property type="match status" value="2"/>
</dbReference>
<feature type="binding site" evidence="10">
    <location>
        <begin position="362"/>
        <end position="365"/>
    </location>
    <ligand>
        <name>substrate</name>
    </ligand>
</feature>
<evidence type="ECO:0000256" key="7">
    <source>
        <dbReference type="ARBA" id="ARBA00022842"/>
    </source>
</evidence>
<dbReference type="InterPro" id="IPR035966">
    <property type="entry name" value="PKF_sf"/>
</dbReference>
<evidence type="ECO:0000259" key="11">
    <source>
        <dbReference type="Pfam" id="PF00365"/>
    </source>
</evidence>
<comment type="similarity">
    <text evidence="10">Belongs to the phosphofructokinase type A (PFKA) family. PPi-dependent PFK group II subfamily. Clade 'Long' sub-subfamily.</text>
</comment>
<feature type="binding site" evidence="10">
    <location>
        <position position="27"/>
    </location>
    <ligand>
        <name>diphosphate</name>
        <dbReference type="ChEBI" id="CHEBI:33019"/>
    </ligand>
</feature>
<comment type="function">
    <text evidence="2 10">Catalyzes the phosphorylation of D-fructose 6-phosphate, the first committing step of glycolysis. Uses inorganic phosphate (PPi) as phosphoryl donor instead of ATP like common ATP-dependent phosphofructokinases (ATP-PFKs), which renders the reaction reversible, and can thus function both in glycolysis and gluconeogenesis. Consistently, PPi-PFK can replace the enzymes of both the forward (ATP-PFK) and reverse (fructose-bisphosphatase (FBPase)) reactions.</text>
</comment>
<dbReference type="NCBIfam" id="NF005482">
    <property type="entry name" value="PRK07085.1"/>
    <property type="match status" value="1"/>
</dbReference>
<dbReference type="InterPro" id="IPR011183">
    <property type="entry name" value="PfpB_PPi_PFK"/>
</dbReference>
<comment type="cofactor">
    <cofactor evidence="1 10">
        <name>Mg(2+)</name>
        <dbReference type="ChEBI" id="CHEBI:18420"/>
    </cofactor>
</comment>
<dbReference type="AlphaFoldDB" id="W7TMW0"/>
<protein>
    <recommendedName>
        <fullName evidence="10">Pyrophosphate--fructose 6-phosphate 1-phosphotransferase</fullName>
        <ecNumber evidence="10">2.7.1.90</ecNumber>
    </recommendedName>
    <alternativeName>
        <fullName evidence="10">6-phosphofructokinase, pyrophosphate dependent</fullName>
    </alternativeName>
    <alternativeName>
        <fullName evidence="10">PPi-dependent phosphofructokinase</fullName>
        <shortName evidence="10">PPi-PFK</shortName>
    </alternativeName>
    <alternativeName>
        <fullName evidence="10">Pyrophosphate-dependent 6-phosphofructose-1-kinase</fullName>
    </alternativeName>
</protein>
<feature type="binding site" evidence="10">
    <location>
        <position position="257"/>
    </location>
    <ligand>
        <name>substrate</name>
    </ligand>
</feature>
<dbReference type="EC" id="2.7.1.90" evidence="10"/>
<keyword evidence="5 10" id="KW-0479">Metal-binding</keyword>
<feature type="site" description="Important for catalytic activity; stabilizes the transition state when the phosphoryl donor is PPi" evidence="10">
    <location>
        <position position="148"/>
    </location>
</feature>
<dbReference type="HAMAP" id="MF_01980">
    <property type="entry name" value="Phosphofructokinase_II_Long"/>
    <property type="match status" value="1"/>
</dbReference>
<feature type="binding site" evidence="10">
    <location>
        <begin position="188"/>
        <end position="189"/>
    </location>
    <ligand>
        <name>substrate</name>
        <note>ligand shared between dimeric partners</note>
    </ligand>
</feature>
<dbReference type="Gene3D" id="1.10.10.480">
    <property type="entry name" value="Phosphofructokinase, domain 3"/>
    <property type="match status" value="2"/>
</dbReference>
<dbReference type="GO" id="GO:0006002">
    <property type="term" value="P:fructose 6-phosphate metabolic process"/>
    <property type="evidence" value="ECO:0007669"/>
    <property type="project" value="InterPro"/>
</dbReference>
<dbReference type="InterPro" id="IPR022953">
    <property type="entry name" value="ATP_PFK"/>
</dbReference>
<comment type="catalytic activity">
    <reaction evidence="9 10">
        <text>beta-D-fructose 6-phosphate + diphosphate = beta-D-fructose 1,6-bisphosphate + phosphate + H(+)</text>
        <dbReference type="Rhea" id="RHEA:13613"/>
        <dbReference type="ChEBI" id="CHEBI:15378"/>
        <dbReference type="ChEBI" id="CHEBI:32966"/>
        <dbReference type="ChEBI" id="CHEBI:33019"/>
        <dbReference type="ChEBI" id="CHEBI:43474"/>
        <dbReference type="ChEBI" id="CHEBI:57634"/>
        <dbReference type="EC" id="2.7.1.90"/>
    </reaction>
</comment>
<dbReference type="GO" id="GO:0005524">
    <property type="term" value="F:ATP binding"/>
    <property type="evidence" value="ECO:0007669"/>
    <property type="project" value="InterPro"/>
</dbReference>
<evidence type="ECO:0000256" key="1">
    <source>
        <dbReference type="ARBA" id="ARBA00001946"/>
    </source>
</evidence>
<evidence type="ECO:0000313" key="12">
    <source>
        <dbReference type="EMBL" id="EWM27417.1"/>
    </source>
</evidence>
<feature type="domain" description="Phosphofructokinase" evidence="11">
    <location>
        <begin position="665"/>
        <end position="1031"/>
    </location>
</feature>
<dbReference type="UniPathway" id="UPA00109">
    <property type="reaction ID" value="UER00182"/>
</dbReference>